<organism evidence="1 2">
    <name type="scientific">candidate division WS6 bacterium OLB21</name>
    <dbReference type="NCBI Taxonomy" id="1617427"/>
    <lineage>
        <taxon>Bacteria</taxon>
        <taxon>Candidatus Dojkabacteria</taxon>
    </lineage>
</organism>
<name>A0A136KKD6_9BACT</name>
<protein>
    <submittedName>
        <fullName evidence="1">Uncharacterized protein</fullName>
    </submittedName>
</protein>
<comment type="caution">
    <text evidence="1">The sequence shown here is derived from an EMBL/GenBank/DDBJ whole genome shotgun (WGS) entry which is preliminary data.</text>
</comment>
<gene>
    <name evidence="1" type="ORF">UZ20_WS6002000224</name>
</gene>
<evidence type="ECO:0000313" key="2">
    <source>
        <dbReference type="Proteomes" id="UP000070449"/>
    </source>
</evidence>
<proteinExistence type="predicted"/>
<accession>A0A136KKD6</accession>
<evidence type="ECO:0000313" key="1">
    <source>
        <dbReference type="EMBL" id="KXK09915.1"/>
    </source>
</evidence>
<dbReference type="Proteomes" id="UP000070449">
    <property type="component" value="Unassembled WGS sequence"/>
</dbReference>
<dbReference type="AlphaFoldDB" id="A0A136KKD6"/>
<reference evidence="1 2" key="1">
    <citation type="submission" date="2015-02" db="EMBL/GenBank/DDBJ databases">
        <title>Improved understanding of the partial-nitritation anammox process through 23 genomes representing the majority of the microbial community.</title>
        <authorList>
            <person name="Speth D.R."/>
            <person name="In T Zandt M."/>
            <person name="Guerrero Cruz S."/>
            <person name="Jetten M.S."/>
            <person name="Dutilh B.E."/>
        </authorList>
    </citation>
    <scope>NUCLEOTIDE SEQUENCE [LARGE SCALE GENOMIC DNA]</scope>
    <source>
        <strain evidence="1">OLB21</strain>
    </source>
</reference>
<dbReference type="EMBL" id="JYPD01000011">
    <property type="protein sequence ID" value="KXK09915.1"/>
    <property type="molecule type" value="Genomic_DNA"/>
</dbReference>
<sequence>MNLYYTDFFVDLLYNYNRLESDVGPDHFNIINQQIIEQAGNQILPFPFRVTLEGESCDTTWAVLNRNRFDPIKLEYIRPYGILVNTIKDIYDTNYITPRWLKIALNPDFNDTIRKSVPAQHMHLVASGFSHIEASEMHRFVEVEIEDRPYLGTLSTHYGRSIEAILKRTNTPEVIGIASAAYALSAVQAINLARKASIINGQNLHVLHGDPNPGNVLLMVRRTGVAVINYDMTNKIIYQRKSQR</sequence>
<dbReference type="STRING" id="1617427.UZ20_WS6002000224"/>